<protein>
    <submittedName>
        <fullName evidence="2">DUF6517 family protein</fullName>
    </submittedName>
</protein>
<dbReference type="InterPro" id="IPR045396">
    <property type="entry name" value="DUF6517"/>
</dbReference>
<name>A0ABT2QD74_9EURY</name>
<feature type="region of interest" description="Disordered" evidence="1">
    <location>
        <begin position="215"/>
        <end position="298"/>
    </location>
</feature>
<evidence type="ECO:0000313" key="3">
    <source>
        <dbReference type="Proteomes" id="UP001320972"/>
    </source>
</evidence>
<comment type="caution">
    <text evidence="2">The sequence shown here is derived from an EMBL/GenBank/DDBJ whole genome shotgun (WGS) entry which is preliminary data.</text>
</comment>
<gene>
    <name evidence="2" type="ORF">OB955_08960</name>
</gene>
<reference evidence="2 3" key="1">
    <citation type="submission" date="2022-09" db="EMBL/GenBank/DDBJ databases">
        <title>Enrichment on poylsaccharides allowed isolation of novel metabolic and taxonomic groups of Haloarchaea.</title>
        <authorList>
            <person name="Sorokin D.Y."/>
            <person name="Elcheninov A.G."/>
            <person name="Khizhniak T.V."/>
            <person name="Kolganova T.V."/>
            <person name="Kublanov I.V."/>
        </authorList>
    </citation>
    <scope>NUCLEOTIDE SEQUENCE [LARGE SCALE GENOMIC DNA]</scope>
    <source>
        <strain evidence="2 3">AArc-m2/3/4</strain>
    </source>
</reference>
<evidence type="ECO:0000313" key="2">
    <source>
        <dbReference type="EMBL" id="MCU4972870.1"/>
    </source>
</evidence>
<dbReference type="Proteomes" id="UP001320972">
    <property type="component" value="Unassembled WGS sequence"/>
</dbReference>
<dbReference type="RefSeq" id="WP_338007615.1">
    <property type="nucleotide sequence ID" value="NZ_JAOPKB010000004.1"/>
</dbReference>
<dbReference type="EMBL" id="JAOPKB010000004">
    <property type="protein sequence ID" value="MCU4972870.1"/>
    <property type="molecule type" value="Genomic_DNA"/>
</dbReference>
<organism evidence="2 3">
    <name type="scientific">Natronoglomus mannanivorans</name>
    <dbReference type="NCBI Taxonomy" id="2979990"/>
    <lineage>
        <taxon>Archaea</taxon>
        <taxon>Methanobacteriati</taxon>
        <taxon>Methanobacteriota</taxon>
        <taxon>Stenosarchaea group</taxon>
        <taxon>Halobacteria</taxon>
        <taxon>Halobacteriales</taxon>
        <taxon>Natrialbaceae</taxon>
        <taxon>Natronoglomus</taxon>
    </lineage>
</organism>
<sequence length="298" mass="32049">MKRRTVIAGIGTVLVGSAGAFYLYRDDLTEFSASPVSVAAATRDDTGYEETGVEDVVVEREFEVGGQSENVVVTNYMTEHEKAVEMPLGLGRQRGAVFIALATPQVRILDREFNPVEDMSADDLVAMVQDSYEGIENVRKEEEGTASVLDQATDQTKYAAEATFDGSSVDISLHVSEAVDSDDGLVVTIGVYPQMLESQEEEHVLELMESVVDELPDSYEGDGGDEDESGEEDEEGEEGEDDANGDDDDGDTDDGDEETEESDDADGEDGDESDDGADDGEDEDEEDDDGIGLGTITD</sequence>
<dbReference type="Pfam" id="PF20127">
    <property type="entry name" value="DUF6517"/>
    <property type="match status" value="1"/>
</dbReference>
<accession>A0ABT2QD74</accession>
<feature type="compositionally biased region" description="Acidic residues" evidence="1">
    <location>
        <begin position="215"/>
        <end position="290"/>
    </location>
</feature>
<evidence type="ECO:0000256" key="1">
    <source>
        <dbReference type="SAM" id="MobiDB-lite"/>
    </source>
</evidence>
<keyword evidence="3" id="KW-1185">Reference proteome</keyword>
<proteinExistence type="predicted"/>